<comment type="subcellular location">
    <subcellularLocation>
        <location evidence="1 11">Cell membrane</location>
        <topology evidence="1 11">Multi-pass membrane protein</topology>
    </subcellularLocation>
</comment>
<dbReference type="SUPFAM" id="SSF81321">
    <property type="entry name" value="Family A G protein-coupled receptor-like"/>
    <property type="match status" value="1"/>
</dbReference>
<keyword evidence="9 11" id="KW-0325">Glycoprotein</keyword>
<keyword evidence="10 11" id="KW-0807">Transducer</keyword>
<dbReference type="Proteomes" id="UP000694523">
    <property type="component" value="Unplaced"/>
</dbReference>
<dbReference type="PRINTS" id="PR00237">
    <property type="entry name" value="GPCRRHODOPSN"/>
</dbReference>
<evidence type="ECO:0000256" key="5">
    <source>
        <dbReference type="ARBA" id="ARBA00023040"/>
    </source>
</evidence>
<dbReference type="InterPro" id="IPR000276">
    <property type="entry name" value="GPCR_Rhodpsn"/>
</dbReference>
<dbReference type="AlphaFoldDB" id="A0A8C6UJS9"/>
<keyword evidence="3 11" id="KW-0812">Transmembrane</keyword>
<dbReference type="Pfam" id="PF00001">
    <property type="entry name" value="7tm_1"/>
    <property type="match status" value="1"/>
</dbReference>
<evidence type="ECO:0000256" key="6">
    <source>
        <dbReference type="ARBA" id="ARBA00023136"/>
    </source>
</evidence>
<evidence type="ECO:0000256" key="1">
    <source>
        <dbReference type="ARBA" id="ARBA00004651"/>
    </source>
</evidence>
<evidence type="ECO:0000259" key="13">
    <source>
        <dbReference type="PROSITE" id="PS50262"/>
    </source>
</evidence>
<feature type="region of interest" description="Disordered" evidence="12">
    <location>
        <begin position="161"/>
        <end position="184"/>
    </location>
</feature>
<dbReference type="Ensembl" id="ENSNMLT00000041458.1">
    <property type="protein sequence ID" value="ENSNMLP00000037229.1"/>
    <property type="gene ID" value="ENSNMLG00000023035.1"/>
</dbReference>
<evidence type="ECO:0000313" key="14">
    <source>
        <dbReference type="Ensembl" id="ENSNMLP00000037229.1"/>
    </source>
</evidence>
<feature type="compositionally biased region" description="Low complexity" evidence="12">
    <location>
        <begin position="172"/>
        <end position="184"/>
    </location>
</feature>
<comment type="similarity">
    <text evidence="11">Belongs to the G-protein coupled receptor 1 family.</text>
</comment>
<feature type="transmembrane region" description="Helical" evidence="11">
    <location>
        <begin position="25"/>
        <end position="46"/>
    </location>
</feature>
<keyword evidence="15" id="KW-1185">Reference proteome</keyword>
<evidence type="ECO:0000256" key="10">
    <source>
        <dbReference type="ARBA" id="ARBA00023224"/>
    </source>
</evidence>
<keyword evidence="7 11" id="KW-1015">Disulfide bond</keyword>
<dbReference type="PANTHER" id="PTHR24246">
    <property type="entry name" value="OLFACTORY RECEPTOR AND ADENOSINE RECEPTOR"/>
    <property type="match status" value="1"/>
</dbReference>
<proteinExistence type="inferred from homology"/>
<dbReference type="GO" id="GO:0030425">
    <property type="term" value="C:dendrite"/>
    <property type="evidence" value="ECO:0007669"/>
    <property type="project" value="TreeGrafter"/>
</dbReference>
<dbReference type="GO" id="GO:0045202">
    <property type="term" value="C:synapse"/>
    <property type="evidence" value="ECO:0007669"/>
    <property type="project" value="TreeGrafter"/>
</dbReference>
<feature type="domain" description="G-protein coupled receptors family 1 profile" evidence="13">
    <location>
        <begin position="1"/>
        <end position="149"/>
    </location>
</feature>
<evidence type="ECO:0000256" key="11">
    <source>
        <dbReference type="RuleBase" id="RU201114"/>
    </source>
</evidence>
<reference evidence="14" key="1">
    <citation type="submission" date="2025-08" db="UniProtKB">
        <authorList>
            <consortium name="Ensembl"/>
        </authorList>
    </citation>
    <scope>IDENTIFICATION</scope>
</reference>
<dbReference type="PRINTS" id="PR00424">
    <property type="entry name" value="ADENOSINER"/>
</dbReference>
<accession>A0A8C6UJS9</accession>
<dbReference type="InterPro" id="IPR017452">
    <property type="entry name" value="GPCR_Rhodpsn_7TM"/>
</dbReference>
<dbReference type="PROSITE" id="PS50262">
    <property type="entry name" value="G_PROTEIN_RECEP_F1_2"/>
    <property type="match status" value="1"/>
</dbReference>
<dbReference type="GO" id="GO:0001609">
    <property type="term" value="F:G protein-coupled adenosine receptor activity"/>
    <property type="evidence" value="ECO:0007669"/>
    <property type="project" value="UniProtKB-UniRule"/>
</dbReference>
<evidence type="ECO:0000313" key="15">
    <source>
        <dbReference type="Proteomes" id="UP000694523"/>
    </source>
</evidence>
<keyword evidence="4 11" id="KW-1133">Transmembrane helix</keyword>
<dbReference type="Gene3D" id="1.20.1070.10">
    <property type="entry name" value="Rhodopsin 7-helix transmembrane proteins"/>
    <property type="match status" value="1"/>
</dbReference>
<keyword evidence="6 11" id="KW-0472">Membrane</keyword>
<reference evidence="14" key="2">
    <citation type="submission" date="2025-09" db="UniProtKB">
        <authorList>
            <consortium name="Ensembl"/>
        </authorList>
    </citation>
    <scope>IDENTIFICATION</scope>
</reference>
<dbReference type="GO" id="GO:0005886">
    <property type="term" value="C:plasma membrane"/>
    <property type="evidence" value="ECO:0007669"/>
    <property type="project" value="UniProtKB-SubCell"/>
</dbReference>
<keyword evidence="8 11" id="KW-0675">Receptor</keyword>
<evidence type="ECO:0000256" key="2">
    <source>
        <dbReference type="ARBA" id="ARBA00022475"/>
    </source>
</evidence>
<sequence length="184" mass="20877">AFPLSFAPMFGWYNRDTLAHSDNSTILCQFITVIPMSYLVYISFFLCNLAPLTLMAALYCGIFYIIRGHLKCKPGSRSMRRESQHFLKKEKQLASSLLLVIVLFAVSWLPLHIMDSIVYFGSPSYVSQPAFYVGILLLHVNSAVNPVVYAFKIPKIREKTRTDGPRSQITDNNPENNNPENNLP</sequence>
<keyword evidence="2 11" id="KW-1003">Cell membrane</keyword>
<feature type="transmembrane region" description="Helical" evidence="11">
    <location>
        <begin position="91"/>
        <end position="111"/>
    </location>
</feature>
<evidence type="ECO:0000256" key="7">
    <source>
        <dbReference type="ARBA" id="ARBA00023157"/>
    </source>
</evidence>
<evidence type="ECO:0000256" key="4">
    <source>
        <dbReference type="ARBA" id="ARBA00022989"/>
    </source>
</evidence>
<name>A0A8C6UJS9_9GOBI</name>
<evidence type="ECO:0000256" key="3">
    <source>
        <dbReference type="ARBA" id="ARBA00022692"/>
    </source>
</evidence>
<keyword evidence="5 11" id="KW-0297">G-protein coupled receptor</keyword>
<dbReference type="PANTHER" id="PTHR24246:SF54">
    <property type="entry name" value="ADENOSINE RECEPTOR A1-RELATED"/>
    <property type="match status" value="1"/>
</dbReference>
<organism evidence="14 15">
    <name type="scientific">Neogobius melanostomus</name>
    <name type="common">round goby</name>
    <dbReference type="NCBI Taxonomy" id="47308"/>
    <lineage>
        <taxon>Eukaryota</taxon>
        <taxon>Metazoa</taxon>
        <taxon>Chordata</taxon>
        <taxon>Craniata</taxon>
        <taxon>Vertebrata</taxon>
        <taxon>Euteleostomi</taxon>
        <taxon>Actinopterygii</taxon>
        <taxon>Neopterygii</taxon>
        <taxon>Teleostei</taxon>
        <taxon>Neoteleostei</taxon>
        <taxon>Acanthomorphata</taxon>
        <taxon>Gobiaria</taxon>
        <taxon>Gobiiformes</taxon>
        <taxon>Gobioidei</taxon>
        <taxon>Gobiidae</taxon>
        <taxon>Benthophilinae</taxon>
        <taxon>Neogobiini</taxon>
        <taxon>Neogobius</taxon>
    </lineage>
</organism>
<feature type="transmembrane region" description="Helical" evidence="11">
    <location>
        <begin position="131"/>
        <end position="151"/>
    </location>
</feature>
<evidence type="ECO:0000256" key="12">
    <source>
        <dbReference type="SAM" id="MobiDB-lite"/>
    </source>
</evidence>
<feature type="transmembrane region" description="Helical" evidence="11">
    <location>
        <begin position="52"/>
        <end position="70"/>
    </location>
</feature>
<dbReference type="InterPro" id="IPR001634">
    <property type="entry name" value="Adenosn_rcpt"/>
</dbReference>
<evidence type="ECO:0000256" key="8">
    <source>
        <dbReference type="ARBA" id="ARBA00023170"/>
    </source>
</evidence>
<evidence type="ECO:0000256" key="9">
    <source>
        <dbReference type="ARBA" id="ARBA00023180"/>
    </source>
</evidence>
<protein>
    <recommendedName>
        <fullName evidence="13">G-protein coupled receptors family 1 profile domain-containing protein</fullName>
    </recommendedName>
</protein>